<reference evidence="2 3" key="1">
    <citation type="submission" date="2021-08" db="EMBL/GenBank/DDBJ databases">
        <title>Genome sequence analysis of Clostridium chauvoei strains of European origin and evaluation of typing options for outbreak investigations.</title>
        <authorList>
            <person name="Abdel-Glil M."/>
            <person name="Thomas P."/>
            <person name="Seyboldt C."/>
        </authorList>
    </citation>
    <scope>NUCLEOTIDE SEQUENCE [LARGE SCALE GENOMIC DNA]</scope>
    <source>
        <strain evidence="2 3">S0260-09</strain>
    </source>
</reference>
<proteinExistence type="predicted"/>
<dbReference type="Proteomes" id="UP000775179">
    <property type="component" value="Unassembled WGS sequence"/>
</dbReference>
<sequence>MNKLASILNKTINILLIFFVVFLVLNEYYVVEFSATLRNVIAFLTMILILISAMKELLTNKSGLSRFINGVILFTSIVGGVFAIISKQLNLFLYTCILFSVVYGFVDLVYKKA</sequence>
<evidence type="ECO:0000313" key="2">
    <source>
        <dbReference type="EMBL" id="MBX7291195.1"/>
    </source>
</evidence>
<gene>
    <name evidence="2" type="ORF">K4H94_09190</name>
</gene>
<protein>
    <submittedName>
        <fullName evidence="2">Uncharacterized protein</fullName>
    </submittedName>
</protein>
<feature type="transmembrane region" description="Helical" evidence="1">
    <location>
        <begin position="12"/>
        <end position="31"/>
    </location>
</feature>
<dbReference type="GeneID" id="66302585"/>
<feature type="transmembrane region" description="Helical" evidence="1">
    <location>
        <begin position="66"/>
        <end position="85"/>
    </location>
</feature>
<feature type="transmembrane region" description="Helical" evidence="1">
    <location>
        <begin position="91"/>
        <end position="110"/>
    </location>
</feature>
<keyword evidence="1" id="KW-1133">Transmembrane helix</keyword>
<keyword evidence="1" id="KW-0812">Transmembrane</keyword>
<comment type="caution">
    <text evidence="2">The sequence shown here is derived from an EMBL/GenBank/DDBJ whole genome shotgun (WGS) entry which is preliminary data.</text>
</comment>
<dbReference type="AlphaFoldDB" id="A0ABD4RJ00"/>
<dbReference type="RefSeq" id="WP_021876572.1">
    <property type="nucleotide sequence ID" value="NZ_CP018624.1"/>
</dbReference>
<feature type="transmembrane region" description="Helical" evidence="1">
    <location>
        <begin position="37"/>
        <end position="54"/>
    </location>
</feature>
<evidence type="ECO:0000256" key="1">
    <source>
        <dbReference type="SAM" id="Phobius"/>
    </source>
</evidence>
<organism evidence="2 3">
    <name type="scientific">Clostridium chauvoei</name>
    <dbReference type="NCBI Taxonomy" id="46867"/>
    <lineage>
        <taxon>Bacteria</taxon>
        <taxon>Bacillati</taxon>
        <taxon>Bacillota</taxon>
        <taxon>Clostridia</taxon>
        <taxon>Eubacteriales</taxon>
        <taxon>Clostridiaceae</taxon>
        <taxon>Clostridium</taxon>
    </lineage>
</organism>
<dbReference type="EMBL" id="JAIFTX010000019">
    <property type="protein sequence ID" value="MBX7291195.1"/>
    <property type="molecule type" value="Genomic_DNA"/>
</dbReference>
<keyword evidence="1" id="KW-0472">Membrane</keyword>
<accession>A0ABD4RJ00</accession>
<name>A0ABD4RJ00_9CLOT</name>
<evidence type="ECO:0000313" key="3">
    <source>
        <dbReference type="Proteomes" id="UP000775179"/>
    </source>
</evidence>
<dbReference type="KEGG" id="cchv:BTM20_11935"/>